<sequence>MAPRRRVSSVPSSPPISIGNCEVIVEAKNFTSESNGDSVQISFSRTAKIRISVVEKVNERGDFGGGGPEKSGDCYFVLANPKDSDGKTRSLLQEVVTLYMKELPAMNYAANTGKETMFLERCVTNGKYCTLLLKSKDGKQTGEVIAAITYQIVPADTQCAEVPLAAVKSNFQCKGIGRLLYLELKKRLLSLGIRTLFCWGDRESEGFWVKQGFTVIGEVDKKGKARRLPIKADVRRALCFPGGSTLMISHLLKDSPSEPVEPVMLCLPVKPPEMNFDDQELRHTVESRGASTEDNHIAENGCSEPKKLATEKISANGCQNVGLLPVVLYDSMANASGIRDGGSGDYEDNCSCSVQGTKRRIWAASCTSLKSKKVKGAHSNDCPLGSCCHVSTSDRKIVNCCDRNCLPTSGNKFLLDALLTNSGNNSLYAENEECRAGNITNEKHGCSEIPSTAKCNIIMLMNIADDDKKSRLTKIIEELGGVVACDGSVTTHVVTGKARKTLNFCTALCSGAWVISSGWLKESFKKGRFVDETPFILEDEDYRIKYRSELKTAVLRAKASPNALLKGLDIWLATRIQPPANTLSAIVKSAGGNVIRAQNEMKDISKTIFVACEEDMEEALSVVKMGIWTFSSDWLMNCIMRQELDLEAPQFAESL</sequence>
<dbReference type="CDD" id="cd04301">
    <property type="entry name" value="NAT_SF"/>
    <property type="match status" value="1"/>
</dbReference>
<dbReference type="InterPro" id="IPR036420">
    <property type="entry name" value="BRCT_dom_sf"/>
</dbReference>
<reference evidence="7" key="1">
    <citation type="journal article" date="2018" name="Gigascience">
        <title>Genome assembly of the Pink Ipe (Handroanthus impetiginosus, Bignoniaceae), a highly valued, ecologically keystone Neotropical timber forest tree.</title>
        <authorList>
            <person name="Silva-Junior O.B."/>
            <person name="Grattapaglia D."/>
            <person name="Novaes E."/>
            <person name="Collevatti R.G."/>
        </authorList>
    </citation>
    <scope>NUCLEOTIDE SEQUENCE [LARGE SCALE GENOMIC DNA]</scope>
    <source>
        <strain evidence="7">cv. UFG-1</strain>
    </source>
</reference>
<name>A0A2G9HU39_9LAMI</name>
<dbReference type="PANTHER" id="PTHR23196">
    <property type="entry name" value="PAX TRANSCRIPTION ACTIVATION DOMAIN INTERACTING PROTEIN"/>
    <property type="match status" value="1"/>
</dbReference>
<evidence type="ECO:0000259" key="4">
    <source>
        <dbReference type="PROSITE" id="PS50172"/>
    </source>
</evidence>
<dbReference type="EMBL" id="NKXS01001016">
    <property type="protein sequence ID" value="PIN21038.1"/>
    <property type="molecule type" value="Genomic_DNA"/>
</dbReference>
<dbReference type="Pfam" id="PF00583">
    <property type="entry name" value="Acetyltransf_1"/>
    <property type="match status" value="1"/>
</dbReference>
<gene>
    <name evidence="6" type="ORF">CDL12_06279</name>
</gene>
<evidence type="ECO:0000313" key="7">
    <source>
        <dbReference type="Proteomes" id="UP000231279"/>
    </source>
</evidence>
<dbReference type="PROSITE" id="PS51186">
    <property type="entry name" value="GNAT"/>
    <property type="match status" value="1"/>
</dbReference>
<evidence type="ECO:0008006" key="8">
    <source>
        <dbReference type="Google" id="ProtNLM"/>
    </source>
</evidence>
<dbReference type="Pfam" id="PF16770">
    <property type="entry name" value="RTT107_BRCT_5"/>
    <property type="match status" value="1"/>
</dbReference>
<dbReference type="AlphaFoldDB" id="A0A2G9HU39"/>
<dbReference type="SUPFAM" id="SSF52113">
    <property type="entry name" value="BRCT domain"/>
    <property type="match status" value="2"/>
</dbReference>
<dbReference type="InterPro" id="IPR001357">
    <property type="entry name" value="BRCT_dom"/>
</dbReference>
<dbReference type="SMART" id="SM00292">
    <property type="entry name" value="BRCT"/>
    <property type="match status" value="2"/>
</dbReference>
<dbReference type="OrthoDB" id="342264at2759"/>
<accession>A0A2G9HU39</accession>
<evidence type="ECO:0000256" key="1">
    <source>
        <dbReference type="ARBA" id="ARBA00004123"/>
    </source>
</evidence>
<protein>
    <recommendedName>
        <fullName evidence="8">BRCT domain-containing protein</fullName>
    </recommendedName>
</protein>
<dbReference type="Proteomes" id="UP000231279">
    <property type="component" value="Unassembled WGS sequence"/>
</dbReference>
<dbReference type="InterPro" id="IPR051579">
    <property type="entry name" value="DDR_Transcriptional_Reg"/>
</dbReference>
<dbReference type="STRING" id="429701.A0A2G9HU39"/>
<proteinExistence type="predicted"/>
<keyword evidence="2" id="KW-0227">DNA damage</keyword>
<dbReference type="InterPro" id="IPR000182">
    <property type="entry name" value="GNAT_dom"/>
</dbReference>
<dbReference type="GO" id="GO:0016747">
    <property type="term" value="F:acyltransferase activity, transferring groups other than amino-acyl groups"/>
    <property type="evidence" value="ECO:0007669"/>
    <property type="project" value="InterPro"/>
</dbReference>
<feature type="domain" description="N-acetyltransferase" evidence="5">
    <location>
        <begin position="90"/>
        <end position="233"/>
    </location>
</feature>
<dbReference type="PROSITE" id="PS50172">
    <property type="entry name" value="BRCT"/>
    <property type="match status" value="2"/>
</dbReference>
<comment type="subcellular location">
    <subcellularLocation>
        <location evidence="1">Nucleus</location>
    </subcellularLocation>
</comment>
<evidence type="ECO:0000256" key="3">
    <source>
        <dbReference type="ARBA" id="ARBA00023242"/>
    </source>
</evidence>
<keyword evidence="7" id="KW-1185">Reference proteome</keyword>
<dbReference type="Gene3D" id="3.40.630.30">
    <property type="match status" value="1"/>
</dbReference>
<evidence type="ECO:0000256" key="2">
    <source>
        <dbReference type="ARBA" id="ARBA00022763"/>
    </source>
</evidence>
<dbReference type="GO" id="GO:0005634">
    <property type="term" value="C:nucleus"/>
    <property type="evidence" value="ECO:0007669"/>
    <property type="project" value="UniProtKB-SubCell"/>
</dbReference>
<dbReference type="GO" id="GO:0006974">
    <property type="term" value="P:DNA damage response"/>
    <property type="evidence" value="ECO:0007669"/>
    <property type="project" value="UniProtKB-KW"/>
</dbReference>
<dbReference type="Pfam" id="PF16589">
    <property type="entry name" value="BRCT_2"/>
    <property type="match status" value="1"/>
</dbReference>
<evidence type="ECO:0000259" key="5">
    <source>
        <dbReference type="PROSITE" id="PS51186"/>
    </source>
</evidence>
<dbReference type="SUPFAM" id="SSF55729">
    <property type="entry name" value="Acyl-CoA N-acyltransferases (Nat)"/>
    <property type="match status" value="1"/>
</dbReference>
<dbReference type="PANTHER" id="PTHR23196:SF8">
    <property type="entry name" value="N-ACETYLTRANSFERASE"/>
    <property type="match status" value="1"/>
</dbReference>
<dbReference type="Gene3D" id="3.40.50.10190">
    <property type="entry name" value="BRCT domain"/>
    <property type="match status" value="2"/>
</dbReference>
<dbReference type="CDD" id="cd18432">
    <property type="entry name" value="BRCT_PAXIP1_rpt6_like"/>
    <property type="match status" value="1"/>
</dbReference>
<feature type="domain" description="BRCT" evidence="4">
    <location>
        <begin position="458"/>
        <end position="537"/>
    </location>
</feature>
<organism evidence="6 7">
    <name type="scientific">Handroanthus impetiginosus</name>
    <dbReference type="NCBI Taxonomy" id="429701"/>
    <lineage>
        <taxon>Eukaryota</taxon>
        <taxon>Viridiplantae</taxon>
        <taxon>Streptophyta</taxon>
        <taxon>Embryophyta</taxon>
        <taxon>Tracheophyta</taxon>
        <taxon>Spermatophyta</taxon>
        <taxon>Magnoliopsida</taxon>
        <taxon>eudicotyledons</taxon>
        <taxon>Gunneridae</taxon>
        <taxon>Pentapetalae</taxon>
        <taxon>asterids</taxon>
        <taxon>lamiids</taxon>
        <taxon>Lamiales</taxon>
        <taxon>Bignoniaceae</taxon>
        <taxon>Crescentiina</taxon>
        <taxon>Tabebuia alliance</taxon>
        <taxon>Handroanthus</taxon>
    </lineage>
</organism>
<keyword evidence="3" id="KW-0539">Nucleus</keyword>
<dbReference type="InterPro" id="IPR016181">
    <property type="entry name" value="Acyl_CoA_acyltransferase"/>
</dbReference>
<evidence type="ECO:0000313" key="6">
    <source>
        <dbReference type="EMBL" id="PIN21038.1"/>
    </source>
</evidence>
<feature type="domain" description="BRCT" evidence="4">
    <location>
        <begin position="560"/>
        <end position="644"/>
    </location>
</feature>
<comment type="caution">
    <text evidence="6">The sequence shown here is derived from an EMBL/GenBank/DDBJ whole genome shotgun (WGS) entry which is preliminary data.</text>
</comment>